<evidence type="ECO:0000256" key="8">
    <source>
        <dbReference type="SAM" id="SignalP"/>
    </source>
</evidence>
<dbReference type="OrthoDB" id="6679728at2"/>
<evidence type="ECO:0000313" key="10">
    <source>
        <dbReference type="Proteomes" id="UP000201838"/>
    </source>
</evidence>
<dbReference type="GO" id="GO:0015483">
    <property type="term" value="F:long-chain fatty acid transporting porin activity"/>
    <property type="evidence" value="ECO:0007669"/>
    <property type="project" value="TreeGrafter"/>
</dbReference>
<dbReference type="InterPro" id="IPR005017">
    <property type="entry name" value="OMPP1/FadL/TodX"/>
</dbReference>
<protein>
    <submittedName>
        <fullName evidence="9">Outer membrane protein transport protein (OMPP1/FadL/TodX)</fullName>
    </submittedName>
</protein>
<reference evidence="9 10" key="1">
    <citation type="submission" date="2017-05" db="EMBL/GenBank/DDBJ databases">
        <authorList>
            <person name="Song R."/>
            <person name="Chenine A.L."/>
            <person name="Ruprecht R.M."/>
        </authorList>
    </citation>
    <scope>NUCLEOTIDE SEQUENCE [LARGE SCALE GENOMIC DNA]</scope>
    <source>
        <strain evidence="9 10">CECT 8489</strain>
    </source>
</reference>
<gene>
    <name evidence="9" type="ORF">BOA8489_00390</name>
</gene>
<feature type="chain" id="PRO_5012353449" evidence="8">
    <location>
        <begin position="21"/>
        <end position="358"/>
    </location>
</feature>
<dbReference type="PANTHER" id="PTHR35093">
    <property type="entry name" value="OUTER MEMBRANE PROTEIN NMB0088-RELATED"/>
    <property type="match status" value="1"/>
</dbReference>
<sequence length="358" mass="38054">MRRTIMAAAALGVGATAVNAGGLERTPQSMAILFEEGRTFELSFGYVSPDVSGTLGADSGDMLASFSNLGLAYKADLNDTLSYAIIFDQPYGADTAYPTGTGNPFAGSTARVRSNALSGVLQYNMGNGASVYGGLRAQSLQAEAVLLPATLNYTINSDTDYELGYLVGAAYERPEIALRVALTYHSETSHDLSLTEASNLDATQTNSEPVNLPQALNLEFQSGVAEDTLVFGSVRWAEWSETEIDPSLYNTRFPGFPPIVFFTDDRITYTLGVGRRLNETWSILGSLSHEETTGSATGNLGPTDGFTSVSLGAVYTKDNMKITGGLRYVDIGDAMSFSGADFQDNSAIAAGVRVGWSF</sequence>
<organism evidence="9 10">
    <name type="scientific">Boseongicola aestuarii</name>
    <dbReference type="NCBI Taxonomy" id="1470561"/>
    <lineage>
        <taxon>Bacteria</taxon>
        <taxon>Pseudomonadati</taxon>
        <taxon>Pseudomonadota</taxon>
        <taxon>Alphaproteobacteria</taxon>
        <taxon>Rhodobacterales</taxon>
        <taxon>Paracoccaceae</taxon>
        <taxon>Boseongicola</taxon>
    </lineage>
</organism>
<evidence type="ECO:0000256" key="3">
    <source>
        <dbReference type="ARBA" id="ARBA00022452"/>
    </source>
</evidence>
<dbReference type="AlphaFoldDB" id="A0A238IV23"/>
<name>A0A238IV23_9RHOB</name>
<keyword evidence="5 8" id="KW-0732">Signal</keyword>
<dbReference type="PANTHER" id="PTHR35093:SF8">
    <property type="entry name" value="OUTER MEMBRANE PROTEIN NMB0088-RELATED"/>
    <property type="match status" value="1"/>
</dbReference>
<dbReference type="RefSeq" id="WP_093972271.1">
    <property type="nucleotide sequence ID" value="NZ_FXXQ01000001.1"/>
</dbReference>
<evidence type="ECO:0000256" key="5">
    <source>
        <dbReference type="ARBA" id="ARBA00022729"/>
    </source>
</evidence>
<proteinExistence type="inferred from homology"/>
<dbReference type="GO" id="GO:0009279">
    <property type="term" value="C:cell outer membrane"/>
    <property type="evidence" value="ECO:0007669"/>
    <property type="project" value="UniProtKB-SubCell"/>
</dbReference>
<feature type="signal peptide" evidence="8">
    <location>
        <begin position="1"/>
        <end position="20"/>
    </location>
</feature>
<keyword evidence="4" id="KW-0812">Transmembrane</keyword>
<keyword evidence="7" id="KW-0998">Cell outer membrane</keyword>
<keyword evidence="10" id="KW-1185">Reference proteome</keyword>
<comment type="similarity">
    <text evidence="2">Belongs to the OmpP1/FadL family.</text>
</comment>
<dbReference type="EMBL" id="FXXQ01000001">
    <property type="protein sequence ID" value="SMX22299.1"/>
    <property type="molecule type" value="Genomic_DNA"/>
</dbReference>
<evidence type="ECO:0000313" key="9">
    <source>
        <dbReference type="EMBL" id="SMX22299.1"/>
    </source>
</evidence>
<evidence type="ECO:0000256" key="6">
    <source>
        <dbReference type="ARBA" id="ARBA00023136"/>
    </source>
</evidence>
<comment type="subcellular location">
    <subcellularLocation>
        <location evidence="1">Cell outer membrane</location>
        <topology evidence="1">Multi-pass membrane protein</topology>
    </subcellularLocation>
</comment>
<dbReference type="Proteomes" id="UP000201838">
    <property type="component" value="Unassembled WGS sequence"/>
</dbReference>
<accession>A0A238IV23</accession>
<evidence type="ECO:0000256" key="4">
    <source>
        <dbReference type="ARBA" id="ARBA00022692"/>
    </source>
</evidence>
<dbReference type="Gene3D" id="2.40.160.60">
    <property type="entry name" value="Outer membrane protein transport protein (OMPP1/FadL/TodX)"/>
    <property type="match status" value="1"/>
</dbReference>
<dbReference type="SUPFAM" id="SSF56935">
    <property type="entry name" value="Porins"/>
    <property type="match status" value="1"/>
</dbReference>
<evidence type="ECO:0000256" key="2">
    <source>
        <dbReference type="ARBA" id="ARBA00008163"/>
    </source>
</evidence>
<evidence type="ECO:0000256" key="7">
    <source>
        <dbReference type="ARBA" id="ARBA00023237"/>
    </source>
</evidence>
<evidence type="ECO:0000256" key="1">
    <source>
        <dbReference type="ARBA" id="ARBA00004571"/>
    </source>
</evidence>
<dbReference type="Pfam" id="PF03349">
    <property type="entry name" value="Toluene_X"/>
    <property type="match status" value="1"/>
</dbReference>
<keyword evidence="3" id="KW-1134">Transmembrane beta strand</keyword>
<keyword evidence="6" id="KW-0472">Membrane</keyword>